<gene>
    <name evidence="3" type="ORF">TWF506_004590</name>
</gene>
<feature type="chain" id="PRO_5042864807" description="Apple domain-containing protein" evidence="2">
    <location>
        <begin position="22"/>
        <end position="1386"/>
    </location>
</feature>
<keyword evidence="4" id="KW-1185">Reference proteome</keyword>
<reference evidence="3 4" key="1">
    <citation type="submission" date="2019-10" db="EMBL/GenBank/DDBJ databases">
        <authorList>
            <person name="Palmer J.M."/>
        </authorList>
    </citation>
    <scope>NUCLEOTIDE SEQUENCE [LARGE SCALE GENOMIC DNA]</scope>
    <source>
        <strain evidence="3 4">TWF506</strain>
    </source>
</reference>
<accession>A0AAN8NF03</accession>
<organism evidence="3 4">
    <name type="scientific">Arthrobotrys conoides</name>
    <dbReference type="NCBI Taxonomy" id="74498"/>
    <lineage>
        <taxon>Eukaryota</taxon>
        <taxon>Fungi</taxon>
        <taxon>Dikarya</taxon>
        <taxon>Ascomycota</taxon>
        <taxon>Pezizomycotina</taxon>
        <taxon>Orbiliomycetes</taxon>
        <taxon>Orbiliales</taxon>
        <taxon>Orbiliaceae</taxon>
        <taxon>Arthrobotrys</taxon>
    </lineage>
</organism>
<evidence type="ECO:0000256" key="2">
    <source>
        <dbReference type="SAM" id="SignalP"/>
    </source>
</evidence>
<evidence type="ECO:0000256" key="1">
    <source>
        <dbReference type="SAM" id="MobiDB-lite"/>
    </source>
</evidence>
<proteinExistence type="predicted"/>
<evidence type="ECO:0000313" key="3">
    <source>
        <dbReference type="EMBL" id="KAK6497115.1"/>
    </source>
</evidence>
<dbReference type="Proteomes" id="UP001307849">
    <property type="component" value="Unassembled WGS sequence"/>
</dbReference>
<sequence length="1386" mass="149152">MKLLKYPLAIVVSLLLPLINAQITVIETITVHSNSTVTVTRQPLAGATCCGPLPLCKDAITMFSPFPSFSSFTSPPPTETSSIVESSTSTLGVETPTGTPRGFLITATISGDPAVYYFSYTGLEGGVGLVPQSWGSATRWFLWKGFLRDHNPPYKFLWLNPDLSTATSKQKRDDGAVIYTLNQSYNYDEATENPLDSLRQVSSGYSVRNSVDTTVLLKSEGVSYSFATKAEGNGGVFDVIGVQSEDMEGLGEEYLPITLKAAIEALPTSSTTGGVKTTKTTGTATTTSGGTKTTTDTSSISSIDGYAGTAMDDGVLYLQTAPINLGTPAPIYLKPISPFGGIVDYSSLDTVKPAAQGKLFYGATGSTGGMILANLNVTFPHDSVYLDHSVYVVGTVCSGNTTMTVSWSGTGREAWQSAKETWKTPVVLISADVSCPRLSNDTESFLIANTLDFLDSGGLTTVAIGAFQPLEELIRSFELDVGPAAPTSVPFDYVPNIGTPNSGDTGLKFVDIGLDFDQRLNQDIGFLDGSNDDGIADILRALYPTAAVTRRKRSVGGFHVNVKRWSFSGLAKALADAAAAIAEALAKAALALLVTIFGDQSGTIGWKTFFTPDGVGRDSLNQRTEVACSSKFRKLGPWGCQVRLWMFLPKTVTTAYAQMSDQISKWGNQLVGQTTYATPGIEVYCVDCYVDLALDVKYSLKSNSTSITEASAGLKGNMTLQVQIGLNAYWEYVWNGTTSLTKIGLGPVNLGKIFQFGPYVEVEFRNDVKLALVGQLLLGFSSRWPAIDGKIDFISTEKGRSYMNGLSTPAITKIVQVYGSVTITWTIGLPVSLALGVAVDAGIFKWEKDVKFSVTPQVVVKVTFQESAAVSGRDIEFDTGLMVRGPTDLEVFERQDSSEQYCLGALLSAYSQIIVEFVFGDIATLPLFTWPAVDNPFYLFTPFCIGKMVDVPMCQKSAVASLKADLGRETFCSAIYGWTLSATTTSTVVQTETLTGSGVVTSTTTSIIGLVGNLTATHRVYTLTIYGYATTGVSTTCTGAVVAESLDSRRVEERMQTRTKTLGELPSGVEKDYLKAYETGPWRGNLGVEMTTTVEAVERAISTPAYFKGWNVASLSSACGCLLMAPPGTKVVYTTTTTPGPTSTSFFTEWISVNTTSTTANVTVTTATRSVATGIYTTLPTPLTQSFPAASYLLSTYTATATAFAGYTIPFKNYNLDINGEDLASCDCGGTGMTCNWVDSLRSNTPTFQMSSTCATLDDCSTMCTNINYLYGASNMCVGTVFYPAPRNLCVFKHKIQGLNFTDTEVPGCGVERSIAGVRVTSGIIDYASPAWTEWRYEYNYTDQAKDYQGNPLTFHRVLESSGYDLYWYFDDGTEFGINWNYTIRT</sequence>
<feature type="region of interest" description="Disordered" evidence="1">
    <location>
        <begin position="271"/>
        <end position="297"/>
    </location>
</feature>
<evidence type="ECO:0008006" key="5">
    <source>
        <dbReference type="Google" id="ProtNLM"/>
    </source>
</evidence>
<name>A0AAN8NF03_9PEZI</name>
<feature type="signal peptide" evidence="2">
    <location>
        <begin position="1"/>
        <end position="21"/>
    </location>
</feature>
<keyword evidence="2" id="KW-0732">Signal</keyword>
<evidence type="ECO:0000313" key="4">
    <source>
        <dbReference type="Proteomes" id="UP001307849"/>
    </source>
</evidence>
<comment type="caution">
    <text evidence="3">The sequence shown here is derived from an EMBL/GenBank/DDBJ whole genome shotgun (WGS) entry which is preliminary data.</text>
</comment>
<dbReference type="EMBL" id="JAVHJM010000015">
    <property type="protein sequence ID" value="KAK6497115.1"/>
    <property type="molecule type" value="Genomic_DNA"/>
</dbReference>
<protein>
    <recommendedName>
        <fullName evidence="5">Apple domain-containing protein</fullName>
    </recommendedName>
</protein>